<dbReference type="InterPro" id="IPR004143">
    <property type="entry name" value="BPL_LPL_catalytic"/>
</dbReference>
<dbReference type="SUPFAM" id="SSF55681">
    <property type="entry name" value="Class II aaRS and biotin synthetases"/>
    <property type="match status" value="1"/>
</dbReference>
<dbReference type="PROSITE" id="PS51733">
    <property type="entry name" value="BPL_LPL_CATALYTIC"/>
    <property type="match status" value="1"/>
</dbReference>
<dbReference type="EMBL" id="LFWZ01000003">
    <property type="protein sequence ID" value="KON31519.1"/>
    <property type="molecule type" value="Genomic_DNA"/>
</dbReference>
<dbReference type="Gene3D" id="3.30.930.10">
    <property type="entry name" value="Bira Bifunctional Protein, Domain 2"/>
    <property type="match status" value="1"/>
</dbReference>
<gene>
    <name evidence="2" type="ORF">AC482_00585</name>
</gene>
<dbReference type="PATRIC" id="fig|1685127.3.peg.1723"/>
<name>A0A0M0BSW5_9ARCH</name>
<reference evidence="2 3" key="1">
    <citation type="submission" date="2015-06" db="EMBL/GenBank/DDBJ databases">
        <title>New insights into the roles of widespread benthic archaea in carbon and nitrogen cycling.</title>
        <authorList>
            <person name="Lazar C.S."/>
            <person name="Baker B.J."/>
            <person name="Seitz K.W."/>
            <person name="Hyde A.S."/>
            <person name="Dick G.J."/>
            <person name="Hinrichs K.-U."/>
            <person name="Teske A.P."/>
        </authorList>
    </citation>
    <scope>NUCLEOTIDE SEQUENCE [LARGE SCALE GENOMIC DNA]</scope>
    <source>
        <strain evidence="2">DG-45</strain>
    </source>
</reference>
<feature type="domain" description="BPL/LPL catalytic" evidence="1">
    <location>
        <begin position="31"/>
        <end position="225"/>
    </location>
</feature>
<comment type="caution">
    <text evidence="2">The sequence shown here is derived from an EMBL/GenBank/DDBJ whole genome shotgun (WGS) entry which is preliminary data.</text>
</comment>
<sequence length="385" mass="43710">MEIWRLIDLGKAEPYMAQTFYEAVAQAVDDDDSPNTVILVQPAAPYVCLGFHQELEKEIDVDYCGEHGLPIIRRSQGGGATYLDGDQLFYQVVARRESEAIPESVEALFERLLAVTVHVYRELGLPAEFKALNDVIVNGRKISGNGAGAYGEGTTILVGNVILDLDYDSMARVLKVPDEKFRDKMAKSMRDWVTSIRRELGHTPPVERLKEMLAEGYEKVLGIAFERSDPTDLERRIWKEQVRPRHLSHEWLHMPEMRRLPPEGRAIKVADGVRIVEASHKAGKLIRVRAELIGDLILDLQVTGDFFMLPEDAVPDLEASLRRARLDRDEILERIEGFYRERKVETPGIAPGDFTDAVMKLRELAETYQPAVYPYKRGERRGVRA</sequence>
<evidence type="ECO:0000313" key="3">
    <source>
        <dbReference type="Proteomes" id="UP000037210"/>
    </source>
</evidence>
<protein>
    <recommendedName>
        <fullName evidence="1">BPL/LPL catalytic domain-containing protein</fullName>
    </recommendedName>
</protein>
<dbReference type="PANTHER" id="PTHR43679">
    <property type="entry name" value="OCTANOYLTRANSFERASE LIPM-RELATED"/>
    <property type="match status" value="1"/>
</dbReference>
<proteinExistence type="predicted"/>
<dbReference type="SUPFAM" id="SSF82649">
    <property type="entry name" value="SufE/NifU"/>
    <property type="match status" value="1"/>
</dbReference>
<accession>A0A0M0BSW5</accession>
<organism evidence="2 3">
    <name type="scientific">miscellaneous Crenarchaeota group-15 archaeon DG-45</name>
    <dbReference type="NCBI Taxonomy" id="1685127"/>
    <lineage>
        <taxon>Archaea</taxon>
        <taxon>Candidatus Bathyarchaeota</taxon>
        <taxon>MCG-15</taxon>
    </lineage>
</organism>
<dbReference type="CDD" id="cd16443">
    <property type="entry name" value="LplA"/>
    <property type="match status" value="1"/>
</dbReference>
<dbReference type="InterPro" id="IPR050664">
    <property type="entry name" value="Octanoyltrans_LipM/LipL"/>
</dbReference>
<dbReference type="InterPro" id="IPR045864">
    <property type="entry name" value="aa-tRNA-synth_II/BPL/LPL"/>
</dbReference>
<evidence type="ECO:0000313" key="2">
    <source>
        <dbReference type="EMBL" id="KON31519.1"/>
    </source>
</evidence>
<dbReference type="Pfam" id="PF21948">
    <property type="entry name" value="LplA-B_cat"/>
    <property type="match status" value="1"/>
</dbReference>
<dbReference type="AlphaFoldDB" id="A0A0M0BSW5"/>
<dbReference type="Gene3D" id="3.30.390.50">
    <property type="entry name" value="CO dehydrogenase flavoprotein, C-terminal domain"/>
    <property type="match status" value="1"/>
</dbReference>
<evidence type="ECO:0000259" key="1">
    <source>
        <dbReference type="PROSITE" id="PS51733"/>
    </source>
</evidence>
<dbReference type="PANTHER" id="PTHR43679:SF2">
    <property type="entry name" value="OCTANOYL-[GCVH]:PROTEIN N-OCTANOYLTRANSFERASE"/>
    <property type="match status" value="1"/>
</dbReference>
<dbReference type="Proteomes" id="UP000037210">
    <property type="component" value="Unassembled WGS sequence"/>
</dbReference>